<dbReference type="EMBL" id="PKPP01000319">
    <property type="protein sequence ID" value="PWA94381.1"/>
    <property type="molecule type" value="Genomic_DNA"/>
</dbReference>
<keyword evidence="2" id="KW-1185">Reference proteome</keyword>
<name>A0A2U1Q8P3_ARTAN</name>
<gene>
    <name evidence="1" type="ORF">CTI12_AA061680</name>
</gene>
<dbReference type="Proteomes" id="UP000245207">
    <property type="component" value="Unassembled WGS sequence"/>
</dbReference>
<dbReference type="GO" id="GO:0003964">
    <property type="term" value="F:RNA-directed DNA polymerase activity"/>
    <property type="evidence" value="ECO:0007669"/>
    <property type="project" value="UniProtKB-KW"/>
</dbReference>
<reference evidence="1 2" key="1">
    <citation type="journal article" date="2018" name="Mol. Plant">
        <title>The genome of Artemisia annua provides insight into the evolution of Asteraceae family and artemisinin biosynthesis.</title>
        <authorList>
            <person name="Shen Q."/>
            <person name="Zhang L."/>
            <person name="Liao Z."/>
            <person name="Wang S."/>
            <person name="Yan T."/>
            <person name="Shi P."/>
            <person name="Liu M."/>
            <person name="Fu X."/>
            <person name="Pan Q."/>
            <person name="Wang Y."/>
            <person name="Lv Z."/>
            <person name="Lu X."/>
            <person name="Zhang F."/>
            <person name="Jiang W."/>
            <person name="Ma Y."/>
            <person name="Chen M."/>
            <person name="Hao X."/>
            <person name="Li L."/>
            <person name="Tang Y."/>
            <person name="Lv G."/>
            <person name="Zhou Y."/>
            <person name="Sun X."/>
            <person name="Brodelius P.E."/>
            <person name="Rose J.K.C."/>
            <person name="Tang K."/>
        </authorList>
    </citation>
    <scope>NUCLEOTIDE SEQUENCE [LARGE SCALE GENOMIC DNA]</scope>
    <source>
        <strain evidence="2">cv. Huhao1</strain>
        <tissue evidence="1">Leaf</tissue>
    </source>
</reference>
<dbReference type="PANTHER" id="PTHR36617:SF16">
    <property type="entry name" value="OS04G0516500 PROTEIN"/>
    <property type="match status" value="1"/>
</dbReference>
<comment type="caution">
    <text evidence="1">The sequence shown here is derived from an EMBL/GenBank/DDBJ whole genome shotgun (WGS) entry which is preliminary data.</text>
</comment>
<keyword evidence="1" id="KW-0808">Transferase</keyword>
<keyword evidence="1" id="KW-0695">RNA-directed DNA polymerase</keyword>
<keyword evidence="1" id="KW-0548">Nucleotidyltransferase</keyword>
<organism evidence="1 2">
    <name type="scientific">Artemisia annua</name>
    <name type="common">Sweet wormwood</name>
    <dbReference type="NCBI Taxonomy" id="35608"/>
    <lineage>
        <taxon>Eukaryota</taxon>
        <taxon>Viridiplantae</taxon>
        <taxon>Streptophyta</taxon>
        <taxon>Embryophyta</taxon>
        <taxon>Tracheophyta</taxon>
        <taxon>Spermatophyta</taxon>
        <taxon>Magnoliopsida</taxon>
        <taxon>eudicotyledons</taxon>
        <taxon>Gunneridae</taxon>
        <taxon>Pentapetalae</taxon>
        <taxon>asterids</taxon>
        <taxon>campanulids</taxon>
        <taxon>Asterales</taxon>
        <taxon>Asteraceae</taxon>
        <taxon>Asteroideae</taxon>
        <taxon>Anthemideae</taxon>
        <taxon>Artemisiinae</taxon>
        <taxon>Artemisia</taxon>
    </lineage>
</organism>
<dbReference type="AlphaFoldDB" id="A0A2U1Q8P3"/>
<proteinExistence type="predicted"/>
<dbReference type="PANTHER" id="PTHR36617">
    <property type="entry name" value="PROTEIN, PUTATIVE-RELATED"/>
    <property type="match status" value="1"/>
</dbReference>
<sequence>MEESSLNRLPPSPWKNILSLNRNLQITNIDLQVIFKKKVGNGNIFRFWDDTWFGGNCLKTTFARLYSLESNKQCLINERCSMLNGSIHFTWAWRRNLRSGHELHQSETLMGLLQHHCLYPIDDRWDFTLHHSNMYSVSVMRKYIDSTSLFTESSFILD</sequence>
<protein>
    <submittedName>
        <fullName evidence="1">RNA-directed DNA polymerase, eukaryota, Reverse transcriptase zinc-binding domain protein</fullName>
    </submittedName>
</protein>
<evidence type="ECO:0000313" key="2">
    <source>
        <dbReference type="Proteomes" id="UP000245207"/>
    </source>
</evidence>
<accession>A0A2U1Q8P3</accession>
<evidence type="ECO:0000313" key="1">
    <source>
        <dbReference type="EMBL" id="PWA94381.1"/>
    </source>
</evidence>